<dbReference type="GO" id="GO:0032787">
    <property type="term" value="P:monocarboxylic acid metabolic process"/>
    <property type="evidence" value="ECO:0007669"/>
    <property type="project" value="UniProtKB-ARBA"/>
</dbReference>
<evidence type="ECO:0000256" key="6">
    <source>
        <dbReference type="ARBA" id="ARBA00047400"/>
    </source>
</evidence>
<dbReference type="eggNOG" id="COG1028">
    <property type="taxonomic scope" value="Bacteria"/>
</dbReference>
<dbReference type="GO" id="GO:0004316">
    <property type="term" value="F:3-oxoacyl-[acyl-carrier-protein] reductase (NADPH) activity"/>
    <property type="evidence" value="ECO:0007669"/>
    <property type="project" value="UniProtKB-EC"/>
</dbReference>
<organism evidence="8 9">
    <name type="scientific">Rhodococcus opacus</name>
    <name type="common">Nocardia opaca</name>
    <dbReference type="NCBI Taxonomy" id="37919"/>
    <lineage>
        <taxon>Bacteria</taxon>
        <taxon>Bacillati</taxon>
        <taxon>Actinomycetota</taxon>
        <taxon>Actinomycetes</taxon>
        <taxon>Mycobacteriales</taxon>
        <taxon>Nocardiaceae</taxon>
        <taxon>Rhodococcus</taxon>
    </lineage>
</organism>
<proteinExistence type="inferred from homology"/>
<dbReference type="PANTHER" id="PTHR42879:SF2">
    <property type="entry name" value="3-OXOACYL-[ACYL-CARRIER-PROTEIN] REDUCTASE FABG"/>
    <property type="match status" value="1"/>
</dbReference>
<keyword evidence="4" id="KW-0560">Oxidoreductase</keyword>
<evidence type="ECO:0000256" key="4">
    <source>
        <dbReference type="ARBA" id="ARBA00023002"/>
    </source>
</evidence>
<dbReference type="InterPro" id="IPR002347">
    <property type="entry name" value="SDR_fam"/>
</dbReference>
<dbReference type="CDD" id="cd05233">
    <property type="entry name" value="SDR_c"/>
    <property type="match status" value="1"/>
</dbReference>
<dbReference type="SUPFAM" id="SSF51735">
    <property type="entry name" value="NAD(P)-binding Rossmann-fold domains"/>
    <property type="match status" value="1"/>
</dbReference>
<keyword evidence="3" id="KW-0134">Cell wall</keyword>
<evidence type="ECO:0000256" key="1">
    <source>
        <dbReference type="ARBA" id="ARBA00004191"/>
    </source>
</evidence>
<sequence length="254" mass="25900">MDDTGRGTFAGKVALVTGASSGLGRAVARLLTDRGARVFGVARDGDALRQAMIDIAGPEAATHCAPADVASPDACSAAVAACVSGLGGLDVLINVAGSHTLRHTADVTDDDWARDLAVNLNGPFYLSRAALPHLLERGGNIVNVASVAGLEGQAYSAGYCAAKHGLVGLTRAMALEFTGTPLRVNAVCPGGMMTPQVTNFAFPDGVDFDLVMKSASPRGLMEPEDVAKTVAFLASDDASTIHGAVYSVDNGKMA</sequence>
<evidence type="ECO:0000313" key="8">
    <source>
        <dbReference type="EMBL" id="AII09142.1"/>
    </source>
</evidence>
<dbReference type="AlphaFoldDB" id="A0A076EVC4"/>
<dbReference type="FunFam" id="3.40.50.720:FF:000084">
    <property type="entry name" value="Short-chain dehydrogenase reductase"/>
    <property type="match status" value="1"/>
</dbReference>
<dbReference type="RefSeq" id="WP_128641566.1">
    <property type="nucleotide sequence ID" value="NZ_CP008947.1"/>
</dbReference>
<comment type="catalytic activity">
    <reaction evidence="6">
        <text>a (3R)-hydroxyacyl-[ACP] + NADP(+) = a 3-oxoacyl-[ACP] + NADPH + H(+)</text>
        <dbReference type="Rhea" id="RHEA:17397"/>
        <dbReference type="Rhea" id="RHEA-COMP:9916"/>
        <dbReference type="Rhea" id="RHEA-COMP:9945"/>
        <dbReference type="ChEBI" id="CHEBI:15378"/>
        <dbReference type="ChEBI" id="CHEBI:57783"/>
        <dbReference type="ChEBI" id="CHEBI:58349"/>
        <dbReference type="ChEBI" id="CHEBI:78776"/>
        <dbReference type="ChEBI" id="CHEBI:78827"/>
        <dbReference type="EC" id="1.1.1.100"/>
    </reaction>
    <physiologicalReaction direction="right-to-left" evidence="6">
        <dbReference type="Rhea" id="RHEA:17399"/>
    </physiologicalReaction>
</comment>
<dbReference type="InterPro" id="IPR036291">
    <property type="entry name" value="NAD(P)-bd_dom_sf"/>
</dbReference>
<evidence type="ECO:0000256" key="5">
    <source>
        <dbReference type="ARBA" id="ARBA00040781"/>
    </source>
</evidence>
<evidence type="ECO:0000313" key="9">
    <source>
        <dbReference type="Proteomes" id="UP000028488"/>
    </source>
</evidence>
<evidence type="ECO:0000259" key="7">
    <source>
        <dbReference type="SMART" id="SM00822"/>
    </source>
</evidence>
<dbReference type="InterPro" id="IPR020904">
    <property type="entry name" value="Sc_DH/Rdtase_CS"/>
</dbReference>
<comment type="similarity">
    <text evidence="2">Belongs to the short-chain dehydrogenases/reductases (SDR) family.</text>
</comment>
<keyword evidence="3" id="KW-0964">Secreted</keyword>
<evidence type="ECO:0000256" key="2">
    <source>
        <dbReference type="ARBA" id="ARBA00006484"/>
    </source>
</evidence>
<feature type="domain" description="Ketoreductase" evidence="7">
    <location>
        <begin position="12"/>
        <end position="196"/>
    </location>
</feature>
<reference evidence="8 9" key="1">
    <citation type="submission" date="2014-07" db="EMBL/GenBank/DDBJ databases">
        <title>Genome Sequence of Rhodococcus opacus Strain R7, a Biodegrader of Mono- and Polycyclic Aromatic Hydrocarbons.</title>
        <authorList>
            <person name="Di Gennaro P."/>
            <person name="Zampolli J."/>
            <person name="Presti I."/>
            <person name="Cappelletti M."/>
            <person name="D'Ursi P."/>
            <person name="Orro A."/>
            <person name="Mezzelani A."/>
            <person name="Milanesi L."/>
        </authorList>
    </citation>
    <scope>NUCLEOTIDE SEQUENCE [LARGE SCALE GENOMIC DNA]</scope>
    <source>
        <strain evidence="8 9">R7</strain>
    </source>
</reference>
<comment type="subcellular location">
    <subcellularLocation>
        <location evidence="1">Secreted</location>
        <location evidence="1">Cell wall</location>
    </subcellularLocation>
</comment>
<dbReference type="Gene3D" id="3.40.50.720">
    <property type="entry name" value="NAD(P)-binding Rossmann-like Domain"/>
    <property type="match status" value="1"/>
</dbReference>
<dbReference type="PRINTS" id="PR00081">
    <property type="entry name" value="GDHRDH"/>
</dbReference>
<dbReference type="InterPro" id="IPR057326">
    <property type="entry name" value="KR_dom"/>
</dbReference>
<dbReference type="PANTHER" id="PTHR42879">
    <property type="entry name" value="3-OXOACYL-(ACYL-CARRIER-PROTEIN) REDUCTASE"/>
    <property type="match status" value="1"/>
</dbReference>
<protein>
    <recommendedName>
        <fullName evidence="5">3-oxoacyl-[acyl-carrier-protein] reductase MabA</fullName>
    </recommendedName>
</protein>
<dbReference type="InterPro" id="IPR050259">
    <property type="entry name" value="SDR"/>
</dbReference>
<dbReference type="PRINTS" id="PR00080">
    <property type="entry name" value="SDRFAMILY"/>
</dbReference>
<accession>A0A076EVC4</accession>
<name>A0A076EVC4_RHOOP</name>
<dbReference type="Proteomes" id="UP000028488">
    <property type="component" value="Chromosome"/>
</dbReference>
<dbReference type="Pfam" id="PF13561">
    <property type="entry name" value="adh_short_C2"/>
    <property type="match status" value="1"/>
</dbReference>
<dbReference type="PROSITE" id="PS00061">
    <property type="entry name" value="ADH_SHORT"/>
    <property type="match status" value="1"/>
</dbReference>
<dbReference type="SMART" id="SM00822">
    <property type="entry name" value="PKS_KR"/>
    <property type="match status" value="1"/>
</dbReference>
<dbReference type="EMBL" id="CP008947">
    <property type="protein sequence ID" value="AII09142.1"/>
    <property type="molecule type" value="Genomic_DNA"/>
</dbReference>
<gene>
    <name evidence="8" type="ORF">EP51_32720</name>
</gene>
<evidence type="ECO:0000256" key="3">
    <source>
        <dbReference type="ARBA" id="ARBA00022512"/>
    </source>
</evidence>